<dbReference type="SUPFAM" id="SSF51197">
    <property type="entry name" value="Clavaminate synthase-like"/>
    <property type="match status" value="1"/>
</dbReference>
<proteinExistence type="inferred from homology"/>
<reference evidence="5 6" key="1">
    <citation type="journal article" date="2016" name="Proc. Natl. Acad. Sci. U.S.A.">
        <title>Comparative genomics of biotechnologically important yeasts.</title>
        <authorList>
            <person name="Riley R."/>
            <person name="Haridas S."/>
            <person name="Wolfe K.H."/>
            <person name="Lopes M.R."/>
            <person name="Hittinger C.T."/>
            <person name="Goeker M."/>
            <person name="Salamov A.A."/>
            <person name="Wisecaver J.H."/>
            <person name="Long T.M."/>
            <person name="Calvey C.H."/>
            <person name="Aerts A.L."/>
            <person name="Barry K.W."/>
            <person name="Choi C."/>
            <person name="Clum A."/>
            <person name="Coughlan A.Y."/>
            <person name="Deshpande S."/>
            <person name="Douglass A.P."/>
            <person name="Hanson S.J."/>
            <person name="Klenk H.-P."/>
            <person name="LaButti K.M."/>
            <person name="Lapidus A."/>
            <person name="Lindquist E.A."/>
            <person name="Lipzen A.M."/>
            <person name="Meier-Kolthoff J.P."/>
            <person name="Ohm R.A."/>
            <person name="Otillar R.P."/>
            <person name="Pangilinan J.L."/>
            <person name="Peng Y."/>
            <person name="Rokas A."/>
            <person name="Rosa C.A."/>
            <person name="Scheuner C."/>
            <person name="Sibirny A.A."/>
            <person name="Slot J.C."/>
            <person name="Stielow J.B."/>
            <person name="Sun H."/>
            <person name="Kurtzman C.P."/>
            <person name="Blackwell M."/>
            <person name="Grigoriev I.V."/>
            <person name="Jeffries T.W."/>
        </authorList>
    </citation>
    <scope>NUCLEOTIDE SEQUENCE [LARGE SCALE GENOMIC DNA]</scope>
    <source>
        <strain evidence="5 6">NRRL Y-11557</strain>
    </source>
</reference>
<keyword evidence="3" id="KW-0479">Metal-binding</keyword>
<keyword evidence="4" id="KW-0408">Iron</keyword>
<sequence length="296" mass="33173">MVAQGLTQEQQAAFERDGYLLLPGELSPERVKALFGETVRLLADFQLEDHPLTKFSTDEKAHIGDDYFLKSSDKVRFFFEQDAFNERGELTCPKEKAINKIGHALHNLSDEFRADTINDRNRAIAQSIGFKDPLVLQSMIICKQPEIGGKVPSHQDSVFLYTNPPSAVGFWFALEDSTAENGALSFVAGSHKWASIAKRMIRVDGNKQGTGFITLDGVEPPREPAEDEFIMPPCPAGTLVLIHGSILHKSETNKSRKSRYAYTFHMIEGKNEYDNLNWLQVPPTEVGGRNFTHLYA</sequence>
<dbReference type="Gene3D" id="2.60.120.620">
    <property type="entry name" value="q2cbj1_9rhob like domain"/>
    <property type="match status" value="1"/>
</dbReference>
<dbReference type="PANTHER" id="PTHR20883:SF15">
    <property type="entry name" value="PHYTANOYL-COA DIOXYGENASE DOMAIN-CONTAINING PROTEIN 1"/>
    <property type="match status" value="1"/>
</dbReference>
<dbReference type="PANTHER" id="PTHR20883">
    <property type="entry name" value="PHYTANOYL-COA DIOXYGENASE DOMAIN CONTAINING 1"/>
    <property type="match status" value="1"/>
</dbReference>
<dbReference type="STRING" id="675824.A0A1E3QCN9"/>
<keyword evidence="6" id="KW-1185">Reference proteome</keyword>
<dbReference type="InterPro" id="IPR008775">
    <property type="entry name" value="Phytyl_CoA_dOase-like"/>
</dbReference>
<evidence type="ECO:0000256" key="4">
    <source>
        <dbReference type="ARBA" id="ARBA00023004"/>
    </source>
</evidence>
<dbReference type="GO" id="GO:0046872">
    <property type="term" value="F:metal ion binding"/>
    <property type="evidence" value="ECO:0007669"/>
    <property type="project" value="UniProtKB-KW"/>
</dbReference>
<gene>
    <name evidence="5" type="ORF">LIPSTDRAFT_882</name>
</gene>
<protein>
    <recommendedName>
        <fullName evidence="7">Fe2OG dioxygenase domain-containing protein</fullName>
    </recommendedName>
</protein>
<evidence type="ECO:0000256" key="2">
    <source>
        <dbReference type="ARBA" id="ARBA00005830"/>
    </source>
</evidence>
<name>A0A1E3QCN9_LIPST</name>
<comment type="cofactor">
    <cofactor evidence="1">
        <name>Fe cation</name>
        <dbReference type="ChEBI" id="CHEBI:24875"/>
    </cofactor>
</comment>
<comment type="similarity">
    <text evidence="2">Belongs to the PhyH family.</text>
</comment>
<evidence type="ECO:0008006" key="7">
    <source>
        <dbReference type="Google" id="ProtNLM"/>
    </source>
</evidence>
<organism evidence="5 6">
    <name type="scientific">Lipomyces starkeyi NRRL Y-11557</name>
    <dbReference type="NCBI Taxonomy" id="675824"/>
    <lineage>
        <taxon>Eukaryota</taxon>
        <taxon>Fungi</taxon>
        <taxon>Dikarya</taxon>
        <taxon>Ascomycota</taxon>
        <taxon>Saccharomycotina</taxon>
        <taxon>Lipomycetes</taxon>
        <taxon>Lipomycetales</taxon>
        <taxon>Lipomycetaceae</taxon>
        <taxon>Lipomyces</taxon>
    </lineage>
</organism>
<dbReference type="OrthoDB" id="445007at2759"/>
<dbReference type="Proteomes" id="UP000094385">
    <property type="component" value="Unassembled WGS sequence"/>
</dbReference>
<evidence type="ECO:0000313" key="5">
    <source>
        <dbReference type="EMBL" id="ODQ75436.1"/>
    </source>
</evidence>
<evidence type="ECO:0000256" key="1">
    <source>
        <dbReference type="ARBA" id="ARBA00001962"/>
    </source>
</evidence>
<evidence type="ECO:0000256" key="3">
    <source>
        <dbReference type="ARBA" id="ARBA00022723"/>
    </source>
</evidence>
<dbReference type="EMBL" id="KV454290">
    <property type="protein sequence ID" value="ODQ75436.1"/>
    <property type="molecule type" value="Genomic_DNA"/>
</dbReference>
<dbReference type="Pfam" id="PF05721">
    <property type="entry name" value="PhyH"/>
    <property type="match status" value="1"/>
</dbReference>
<evidence type="ECO:0000313" key="6">
    <source>
        <dbReference type="Proteomes" id="UP000094385"/>
    </source>
</evidence>
<accession>A0A1E3QCN9</accession>
<dbReference type="AlphaFoldDB" id="A0A1E3QCN9"/>